<protein>
    <recommendedName>
        <fullName evidence="1">SnoaL-like domain-containing protein</fullName>
    </recommendedName>
</protein>
<dbReference type="Proteomes" id="UP000195729">
    <property type="component" value="Chromosome"/>
</dbReference>
<dbReference type="RefSeq" id="WP_087487709.1">
    <property type="nucleotide sequence ID" value="NZ_CP015579.1"/>
</dbReference>
<dbReference type="Gene3D" id="3.10.450.50">
    <property type="match status" value="1"/>
</dbReference>
<sequence length="129" mass="14867">MNNPLKLVSQALETVITRPGHDESALLQFFSPEYQQCVDGKILNYQQFVSHLQRLKHHSRQMKLQIIASAESSQNVFTRHQVIVTQANGQVSEFEVMAHFELRDDRIYRCHELTRQTAGPQESRDLGSC</sequence>
<evidence type="ECO:0000313" key="3">
    <source>
        <dbReference type="EMBL" id="ARU97375.1"/>
    </source>
</evidence>
<dbReference type="EMBL" id="CP015581">
    <property type="protein sequence ID" value="ARU97375.1"/>
    <property type="molecule type" value="Genomic_DNA"/>
</dbReference>
<feature type="domain" description="SnoaL-like" evidence="1">
    <location>
        <begin position="21"/>
        <end position="109"/>
    </location>
</feature>
<keyword evidence="4" id="KW-1185">Reference proteome</keyword>
<dbReference type="Pfam" id="PF12680">
    <property type="entry name" value="SnoaL_2"/>
    <property type="match status" value="1"/>
</dbReference>
<name>A0A1Y0LHY2_TATCI</name>
<evidence type="ECO:0000313" key="4">
    <source>
        <dbReference type="Proteomes" id="UP000195729"/>
    </source>
</evidence>
<reference evidence="4 5" key="1">
    <citation type="submission" date="2016-05" db="EMBL/GenBank/DDBJ databases">
        <title>Complete genome sequence of two 2,5-diketo-D-glunonic acid producing strain Tatumella citrea.</title>
        <authorList>
            <person name="Duan C."/>
            <person name="Yang J."/>
            <person name="Yang S."/>
        </authorList>
    </citation>
    <scope>NUCLEOTIDE SEQUENCE [LARGE SCALE GENOMIC DNA]</scope>
    <source>
        <strain evidence="3 4">ATCC 39140</strain>
        <strain evidence="2 5">DSM 13699</strain>
    </source>
</reference>
<evidence type="ECO:0000259" key="1">
    <source>
        <dbReference type="Pfam" id="PF12680"/>
    </source>
</evidence>
<proteinExistence type="predicted"/>
<gene>
    <name evidence="2" type="ORF">A7K98_05760</name>
    <name evidence="3" type="ORF">A7K99_05760</name>
</gene>
<dbReference type="AlphaFoldDB" id="A0A1Y0LHY2"/>
<accession>A0A1Y0LHY2</accession>
<evidence type="ECO:0000313" key="5">
    <source>
        <dbReference type="Proteomes" id="UP000195814"/>
    </source>
</evidence>
<dbReference type="InterPro" id="IPR037401">
    <property type="entry name" value="SnoaL-like"/>
</dbReference>
<dbReference type="EMBL" id="CP015579">
    <property type="protein sequence ID" value="ARU93337.1"/>
    <property type="molecule type" value="Genomic_DNA"/>
</dbReference>
<dbReference type="KEGG" id="tci:A7K98_05760"/>
<evidence type="ECO:0000313" key="2">
    <source>
        <dbReference type="EMBL" id="ARU93337.1"/>
    </source>
</evidence>
<dbReference type="InterPro" id="IPR032710">
    <property type="entry name" value="NTF2-like_dom_sf"/>
</dbReference>
<dbReference type="Proteomes" id="UP000195814">
    <property type="component" value="Chromosome"/>
</dbReference>
<organism evidence="2 5">
    <name type="scientific">Tatumella citrea</name>
    <name type="common">Pantoea citrea</name>
    <dbReference type="NCBI Taxonomy" id="53336"/>
    <lineage>
        <taxon>Bacteria</taxon>
        <taxon>Pseudomonadati</taxon>
        <taxon>Pseudomonadota</taxon>
        <taxon>Gammaproteobacteria</taxon>
        <taxon>Enterobacterales</taxon>
        <taxon>Erwiniaceae</taxon>
        <taxon>Tatumella</taxon>
    </lineage>
</organism>
<dbReference type="OrthoDB" id="1256785at2"/>
<dbReference type="SUPFAM" id="SSF54427">
    <property type="entry name" value="NTF2-like"/>
    <property type="match status" value="1"/>
</dbReference>